<dbReference type="PROSITE" id="PS50862">
    <property type="entry name" value="AA_TRNA_LIGASE_II"/>
    <property type="match status" value="1"/>
</dbReference>
<keyword evidence="4 10" id="KW-0436">Ligase</keyword>
<dbReference type="SUPFAM" id="SSF55681">
    <property type="entry name" value="Class II aaRS and biotin synthetases"/>
    <property type="match status" value="1"/>
</dbReference>
<keyword evidence="13" id="KW-1185">Reference proteome</keyword>
<evidence type="ECO:0000256" key="3">
    <source>
        <dbReference type="ARBA" id="ARBA00022490"/>
    </source>
</evidence>
<feature type="domain" description="Aminoacyl-transfer RNA synthetases class-II family profile" evidence="11">
    <location>
        <begin position="29"/>
        <end position="324"/>
    </location>
</feature>
<evidence type="ECO:0000259" key="11">
    <source>
        <dbReference type="PROSITE" id="PS50862"/>
    </source>
</evidence>
<dbReference type="CDD" id="cd00773">
    <property type="entry name" value="HisRS-like_core"/>
    <property type="match status" value="1"/>
</dbReference>
<dbReference type="InterPro" id="IPR004516">
    <property type="entry name" value="HisRS/HisZ"/>
</dbReference>
<comment type="similarity">
    <text evidence="1 10">Belongs to the class-II aminoacyl-tRNA synthetase family.</text>
</comment>
<dbReference type="PIRSF" id="PIRSF001549">
    <property type="entry name" value="His-tRNA_synth"/>
    <property type="match status" value="1"/>
</dbReference>
<evidence type="ECO:0000256" key="10">
    <source>
        <dbReference type="HAMAP-Rule" id="MF_00127"/>
    </source>
</evidence>
<dbReference type="Proteomes" id="UP001595556">
    <property type="component" value="Unassembled WGS sequence"/>
</dbReference>
<keyword evidence="3 10" id="KW-0963">Cytoplasm</keyword>
<accession>A0ABV7H2Q9</accession>
<evidence type="ECO:0000256" key="8">
    <source>
        <dbReference type="ARBA" id="ARBA00023146"/>
    </source>
</evidence>
<comment type="subcellular location">
    <subcellularLocation>
        <location evidence="10">Cytoplasm</location>
    </subcellularLocation>
</comment>
<organism evidence="12 13">
    <name type="scientific">Piscinibacterium candidicorallinum</name>
    <dbReference type="NCBI Taxonomy" id="1793872"/>
    <lineage>
        <taxon>Bacteria</taxon>
        <taxon>Pseudomonadati</taxon>
        <taxon>Pseudomonadota</taxon>
        <taxon>Betaproteobacteria</taxon>
        <taxon>Burkholderiales</taxon>
        <taxon>Piscinibacterium</taxon>
    </lineage>
</organism>
<dbReference type="CDD" id="cd00859">
    <property type="entry name" value="HisRS_anticodon"/>
    <property type="match status" value="1"/>
</dbReference>
<gene>
    <name evidence="10 12" type="primary">hisS</name>
    <name evidence="12" type="ORF">ACFOEN_03765</name>
</gene>
<evidence type="ECO:0000256" key="4">
    <source>
        <dbReference type="ARBA" id="ARBA00022598"/>
    </source>
</evidence>
<sequence length="415" mass="46365">MLQKIQAVKGMNDLLPEESGRWEWFEDTVRDVARQYGYRLVRAPVVEPTNLFVRSIGEVTDIVEKEMYSFEDSLNGDKLTLRPELTAGIIRSAIEHSWLHAGPQRVWAMGPVFRHERPQKGRYRQFYQFDVEALGFEGPDVDAEQIVMLARIWKRLGLTDVELEINSIGDAAERRVHREKLIAHFEAHADVLDEDARRRLHSNPLRILDTKNPAMQSMVEAAPKLLDVLGEASLAHFDGLKRLLNEAGLGFRINPRLVRGLDYYNRTVFEWVTPIDGRTLTITGGGRYDGLFEQLGGKPTPGVGFGMGIERVMLKLAEVAAAMPVHAPDAYVAHLDAPAFANEVAERLRDAGKAVVSHAGGGSFKSQMKKADASGARWAIIIGEAERDSRSVTLKPLREEGQQQLISIDQLADAL</sequence>
<dbReference type="PANTHER" id="PTHR43707:SF1">
    <property type="entry name" value="HISTIDINE--TRNA LIGASE, MITOCHONDRIAL-RELATED"/>
    <property type="match status" value="1"/>
</dbReference>
<dbReference type="Pfam" id="PF13393">
    <property type="entry name" value="tRNA-synt_His"/>
    <property type="match status" value="1"/>
</dbReference>
<dbReference type="RefSeq" id="WP_377301226.1">
    <property type="nucleotide sequence ID" value="NZ_CP180191.1"/>
</dbReference>
<keyword evidence="8 10" id="KW-0030">Aminoacyl-tRNA synthetase</keyword>
<protein>
    <recommendedName>
        <fullName evidence="10">Histidine--tRNA ligase</fullName>
        <ecNumber evidence="10">6.1.1.21</ecNumber>
    </recommendedName>
    <alternativeName>
        <fullName evidence="10">Histidyl-tRNA synthetase</fullName>
        <shortName evidence="10">HisRS</shortName>
    </alternativeName>
</protein>
<evidence type="ECO:0000256" key="6">
    <source>
        <dbReference type="ARBA" id="ARBA00022840"/>
    </source>
</evidence>
<evidence type="ECO:0000313" key="12">
    <source>
        <dbReference type="EMBL" id="MFC3146755.1"/>
    </source>
</evidence>
<evidence type="ECO:0000256" key="9">
    <source>
        <dbReference type="ARBA" id="ARBA00047639"/>
    </source>
</evidence>
<dbReference type="Gene3D" id="3.40.50.800">
    <property type="entry name" value="Anticodon-binding domain"/>
    <property type="match status" value="1"/>
</dbReference>
<dbReference type="PANTHER" id="PTHR43707">
    <property type="entry name" value="HISTIDYL-TRNA SYNTHETASE"/>
    <property type="match status" value="1"/>
</dbReference>
<reference evidence="13" key="1">
    <citation type="journal article" date="2019" name="Int. J. Syst. Evol. Microbiol.">
        <title>The Global Catalogue of Microorganisms (GCM) 10K type strain sequencing project: providing services to taxonomists for standard genome sequencing and annotation.</title>
        <authorList>
            <consortium name="The Broad Institute Genomics Platform"/>
            <consortium name="The Broad Institute Genome Sequencing Center for Infectious Disease"/>
            <person name="Wu L."/>
            <person name="Ma J."/>
        </authorList>
    </citation>
    <scope>NUCLEOTIDE SEQUENCE [LARGE SCALE GENOMIC DNA]</scope>
    <source>
        <strain evidence="13">KCTC 52168</strain>
    </source>
</reference>
<comment type="subunit">
    <text evidence="2 10">Homodimer.</text>
</comment>
<dbReference type="InterPro" id="IPR006195">
    <property type="entry name" value="aa-tRNA-synth_II"/>
</dbReference>
<dbReference type="InterPro" id="IPR015807">
    <property type="entry name" value="His-tRNA-ligase"/>
</dbReference>
<dbReference type="InterPro" id="IPR045864">
    <property type="entry name" value="aa-tRNA-synth_II/BPL/LPL"/>
</dbReference>
<evidence type="ECO:0000256" key="1">
    <source>
        <dbReference type="ARBA" id="ARBA00008226"/>
    </source>
</evidence>
<evidence type="ECO:0000256" key="2">
    <source>
        <dbReference type="ARBA" id="ARBA00011738"/>
    </source>
</evidence>
<dbReference type="SUPFAM" id="SSF52954">
    <property type="entry name" value="Class II aaRS ABD-related"/>
    <property type="match status" value="1"/>
</dbReference>
<dbReference type="InterPro" id="IPR036621">
    <property type="entry name" value="Anticodon-bd_dom_sf"/>
</dbReference>
<dbReference type="InterPro" id="IPR041715">
    <property type="entry name" value="HisRS-like_core"/>
</dbReference>
<dbReference type="GO" id="GO:0004821">
    <property type="term" value="F:histidine-tRNA ligase activity"/>
    <property type="evidence" value="ECO:0007669"/>
    <property type="project" value="UniProtKB-EC"/>
</dbReference>
<keyword evidence="7 10" id="KW-0648">Protein biosynthesis</keyword>
<dbReference type="Pfam" id="PF03129">
    <property type="entry name" value="HGTP_anticodon"/>
    <property type="match status" value="1"/>
</dbReference>
<dbReference type="InterPro" id="IPR004154">
    <property type="entry name" value="Anticodon-bd"/>
</dbReference>
<dbReference type="HAMAP" id="MF_00127">
    <property type="entry name" value="His_tRNA_synth"/>
    <property type="match status" value="1"/>
</dbReference>
<dbReference type="InterPro" id="IPR033656">
    <property type="entry name" value="HisRS_anticodon"/>
</dbReference>
<evidence type="ECO:0000313" key="13">
    <source>
        <dbReference type="Proteomes" id="UP001595556"/>
    </source>
</evidence>
<name>A0ABV7H2Q9_9BURK</name>
<keyword evidence="6 10" id="KW-0067">ATP-binding</keyword>
<keyword evidence="5 10" id="KW-0547">Nucleotide-binding</keyword>
<dbReference type="EC" id="6.1.1.21" evidence="10"/>
<dbReference type="EMBL" id="JBHRTI010000003">
    <property type="protein sequence ID" value="MFC3146755.1"/>
    <property type="molecule type" value="Genomic_DNA"/>
</dbReference>
<evidence type="ECO:0000256" key="7">
    <source>
        <dbReference type="ARBA" id="ARBA00022917"/>
    </source>
</evidence>
<dbReference type="NCBIfam" id="TIGR00442">
    <property type="entry name" value="hisS"/>
    <property type="match status" value="1"/>
</dbReference>
<comment type="catalytic activity">
    <reaction evidence="9 10">
        <text>tRNA(His) + L-histidine + ATP = L-histidyl-tRNA(His) + AMP + diphosphate + H(+)</text>
        <dbReference type="Rhea" id="RHEA:17313"/>
        <dbReference type="Rhea" id="RHEA-COMP:9665"/>
        <dbReference type="Rhea" id="RHEA-COMP:9689"/>
        <dbReference type="ChEBI" id="CHEBI:15378"/>
        <dbReference type="ChEBI" id="CHEBI:30616"/>
        <dbReference type="ChEBI" id="CHEBI:33019"/>
        <dbReference type="ChEBI" id="CHEBI:57595"/>
        <dbReference type="ChEBI" id="CHEBI:78442"/>
        <dbReference type="ChEBI" id="CHEBI:78527"/>
        <dbReference type="ChEBI" id="CHEBI:456215"/>
        <dbReference type="EC" id="6.1.1.21"/>
    </reaction>
</comment>
<evidence type="ECO:0000256" key="5">
    <source>
        <dbReference type="ARBA" id="ARBA00022741"/>
    </source>
</evidence>
<comment type="caution">
    <text evidence="12">The sequence shown here is derived from an EMBL/GenBank/DDBJ whole genome shotgun (WGS) entry which is preliminary data.</text>
</comment>
<dbReference type="Gene3D" id="3.30.930.10">
    <property type="entry name" value="Bira Bifunctional Protein, Domain 2"/>
    <property type="match status" value="1"/>
</dbReference>
<proteinExistence type="inferred from homology"/>